<reference evidence="1" key="1">
    <citation type="submission" date="2019-06" db="EMBL/GenBank/DDBJ databases">
        <authorList>
            <person name="Zheng W."/>
        </authorList>
    </citation>
    <scope>NUCLEOTIDE SEQUENCE</scope>
    <source>
        <strain evidence="1">QDHG01</strain>
    </source>
</reference>
<name>A0A8J8SVG5_HALGN</name>
<protein>
    <submittedName>
        <fullName evidence="1">Uncharacterized protein</fullName>
    </submittedName>
</protein>
<evidence type="ECO:0000313" key="1">
    <source>
        <dbReference type="EMBL" id="TNV71898.1"/>
    </source>
</evidence>
<keyword evidence="2" id="KW-1185">Reference proteome</keyword>
<dbReference type="EMBL" id="RRYP01026011">
    <property type="protein sequence ID" value="TNV71898.1"/>
    <property type="molecule type" value="Genomic_DNA"/>
</dbReference>
<dbReference type="Proteomes" id="UP000785679">
    <property type="component" value="Unassembled WGS sequence"/>
</dbReference>
<evidence type="ECO:0000313" key="2">
    <source>
        <dbReference type="Proteomes" id="UP000785679"/>
    </source>
</evidence>
<proteinExistence type="predicted"/>
<sequence>MGMEATLSHQQIDNILVESTFGARFIKIISKGTINIKEQVREQTLEAVLCVDEDNSVVSIQEMHLSIA</sequence>
<comment type="caution">
    <text evidence="1">The sequence shown here is derived from an EMBL/GenBank/DDBJ whole genome shotgun (WGS) entry which is preliminary data.</text>
</comment>
<dbReference type="AlphaFoldDB" id="A0A8J8SVG5"/>
<gene>
    <name evidence="1" type="ORF">FGO68_gene17243</name>
</gene>
<organism evidence="1 2">
    <name type="scientific">Halteria grandinella</name>
    <dbReference type="NCBI Taxonomy" id="5974"/>
    <lineage>
        <taxon>Eukaryota</taxon>
        <taxon>Sar</taxon>
        <taxon>Alveolata</taxon>
        <taxon>Ciliophora</taxon>
        <taxon>Intramacronucleata</taxon>
        <taxon>Spirotrichea</taxon>
        <taxon>Stichotrichia</taxon>
        <taxon>Sporadotrichida</taxon>
        <taxon>Halteriidae</taxon>
        <taxon>Halteria</taxon>
    </lineage>
</organism>
<accession>A0A8J8SVG5</accession>